<accession>Q4RF98</accession>
<feature type="compositionally biased region" description="Low complexity" evidence="10">
    <location>
        <begin position="355"/>
        <end position="370"/>
    </location>
</feature>
<feature type="compositionally biased region" description="Polar residues" evidence="10">
    <location>
        <begin position="482"/>
        <end position="495"/>
    </location>
</feature>
<keyword evidence="2" id="KW-0723">Serine/threonine-protein kinase</keyword>
<dbReference type="GO" id="GO:0043065">
    <property type="term" value="P:positive regulation of apoptotic process"/>
    <property type="evidence" value="ECO:0007669"/>
    <property type="project" value="TreeGrafter"/>
</dbReference>
<evidence type="ECO:0000256" key="5">
    <source>
        <dbReference type="ARBA" id="ARBA00022777"/>
    </source>
</evidence>
<dbReference type="SMART" id="SM00220">
    <property type="entry name" value="S_TKc"/>
    <property type="match status" value="1"/>
</dbReference>
<evidence type="ECO:0000256" key="7">
    <source>
        <dbReference type="ARBA" id="ARBA00047899"/>
    </source>
</evidence>
<feature type="region of interest" description="Disordered" evidence="10">
    <location>
        <begin position="391"/>
        <end position="459"/>
    </location>
</feature>
<organism evidence="12">
    <name type="scientific">Tetraodon nigroviridis</name>
    <name type="common">Spotted green pufferfish</name>
    <name type="synonym">Chelonodon nigroviridis</name>
    <dbReference type="NCBI Taxonomy" id="99883"/>
    <lineage>
        <taxon>Eukaryota</taxon>
        <taxon>Metazoa</taxon>
        <taxon>Chordata</taxon>
        <taxon>Craniata</taxon>
        <taxon>Vertebrata</taxon>
        <taxon>Euteleostomi</taxon>
        <taxon>Actinopterygii</taxon>
        <taxon>Neopterygii</taxon>
        <taxon>Teleostei</taxon>
        <taxon>Neoteleostei</taxon>
        <taxon>Acanthomorphata</taxon>
        <taxon>Eupercaria</taxon>
        <taxon>Tetraodontiformes</taxon>
        <taxon>Tetradontoidea</taxon>
        <taxon>Tetraodontidae</taxon>
        <taxon>Tetraodon</taxon>
    </lineage>
</organism>
<dbReference type="Gene3D" id="3.30.200.20">
    <property type="entry name" value="Phosphorylase Kinase, domain 1"/>
    <property type="match status" value="1"/>
</dbReference>
<dbReference type="InterPro" id="IPR000719">
    <property type="entry name" value="Prot_kinase_dom"/>
</dbReference>
<dbReference type="PROSITE" id="PS00108">
    <property type="entry name" value="PROTEIN_KINASE_ST"/>
    <property type="match status" value="1"/>
</dbReference>
<comment type="catalytic activity">
    <reaction evidence="7">
        <text>L-threonyl-[protein] + ATP = O-phospho-L-threonyl-[protein] + ADP + H(+)</text>
        <dbReference type="Rhea" id="RHEA:46608"/>
        <dbReference type="Rhea" id="RHEA-COMP:11060"/>
        <dbReference type="Rhea" id="RHEA-COMP:11605"/>
        <dbReference type="ChEBI" id="CHEBI:15378"/>
        <dbReference type="ChEBI" id="CHEBI:30013"/>
        <dbReference type="ChEBI" id="CHEBI:30616"/>
        <dbReference type="ChEBI" id="CHEBI:61977"/>
        <dbReference type="ChEBI" id="CHEBI:456216"/>
        <dbReference type="EC" id="2.7.11.1"/>
    </reaction>
</comment>
<feature type="compositionally biased region" description="Polar residues" evidence="10">
    <location>
        <begin position="1123"/>
        <end position="1133"/>
    </location>
</feature>
<dbReference type="InterPro" id="IPR017441">
    <property type="entry name" value="Protein_kinase_ATP_BS"/>
</dbReference>
<feature type="region of interest" description="Disordered" evidence="10">
    <location>
        <begin position="472"/>
        <end position="596"/>
    </location>
</feature>
<keyword evidence="3" id="KW-0808">Transferase</keyword>
<dbReference type="GO" id="GO:0000082">
    <property type="term" value="P:G1/S transition of mitotic cell cycle"/>
    <property type="evidence" value="ECO:0007669"/>
    <property type="project" value="TreeGrafter"/>
</dbReference>
<dbReference type="KEGG" id="tng:GSTEN00035420G001"/>
<protein>
    <recommendedName>
        <fullName evidence="1">non-specific serine/threonine protein kinase</fullName>
        <ecNumber evidence="1">2.7.11.1</ecNumber>
    </recommendedName>
</protein>
<evidence type="ECO:0000256" key="3">
    <source>
        <dbReference type="ARBA" id="ARBA00022679"/>
    </source>
</evidence>
<evidence type="ECO:0000256" key="4">
    <source>
        <dbReference type="ARBA" id="ARBA00022741"/>
    </source>
</evidence>
<evidence type="ECO:0000256" key="10">
    <source>
        <dbReference type="SAM" id="MobiDB-lite"/>
    </source>
</evidence>
<dbReference type="Pfam" id="PF00069">
    <property type="entry name" value="Pkinase"/>
    <property type="match status" value="2"/>
</dbReference>
<dbReference type="PROSITE" id="PS50011">
    <property type="entry name" value="PROTEIN_KINASE_DOM"/>
    <property type="match status" value="1"/>
</dbReference>
<evidence type="ECO:0000256" key="1">
    <source>
        <dbReference type="ARBA" id="ARBA00012513"/>
    </source>
</evidence>
<feature type="compositionally biased region" description="Basic and acidic residues" evidence="10">
    <location>
        <begin position="1"/>
        <end position="11"/>
    </location>
</feature>
<dbReference type="GO" id="GO:0035329">
    <property type="term" value="P:hippo signaling"/>
    <property type="evidence" value="ECO:0007669"/>
    <property type="project" value="TreeGrafter"/>
</dbReference>
<dbReference type="GO" id="GO:0005524">
    <property type="term" value="F:ATP binding"/>
    <property type="evidence" value="ECO:0007669"/>
    <property type="project" value="UniProtKB-UniRule"/>
</dbReference>
<dbReference type="SUPFAM" id="SSF56112">
    <property type="entry name" value="Protein kinase-like (PK-like)"/>
    <property type="match status" value="1"/>
</dbReference>
<dbReference type="CDD" id="cd21778">
    <property type="entry name" value="MobB_LATS1"/>
    <property type="match status" value="1"/>
</dbReference>
<dbReference type="PANTHER" id="PTHR24356:SF138">
    <property type="entry name" value="SERINE_THREONINE-PROTEIN KINASE LATS1"/>
    <property type="match status" value="1"/>
</dbReference>
<evidence type="ECO:0000256" key="6">
    <source>
        <dbReference type="ARBA" id="ARBA00022840"/>
    </source>
</evidence>
<dbReference type="OrthoDB" id="3638488at2759"/>
<evidence type="ECO:0000256" key="9">
    <source>
        <dbReference type="PROSITE-ProRule" id="PRU10141"/>
    </source>
</evidence>
<feature type="compositionally biased region" description="Polar residues" evidence="10">
    <location>
        <begin position="19"/>
        <end position="43"/>
    </location>
</feature>
<dbReference type="GO" id="GO:0046620">
    <property type="term" value="P:regulation of organ growth"/>
    <property type="evidence" value="ECO:0007669"/>
    <property type="project" value="TreeGrafter"/>
</dbReference>
<dbReference type="InterPro" id="IPR050236">
    <property type="entry name" value="Ser_Thr_kinase_AGC"/>
</dbReference>
<sequence>MKRGEKSEGNRQMRPKTFPASNFSGNSQQMLQEIRNSLRNLSRPSDPPKVDNGGAAKMLPEDTRLQGRCSNPKNHYHKALQEIRKSLMPFANEPVAPGPEMSKHMSLEPPFVGFEEVRSFSYYTAKVSYQDPMREQMVVANSSATGLKGPEKIHLAKKVLLSCNYRSSATPGGGAEETKLERVKGVSGSSTRPSDGGRHDVPLRQPRARSCLPAGPPRQHPEGQPASAAAGAQRHPPHPTGEACPLHHPGTPTRPPSATRATWITWRLASPLCPRGPGPKATRPRPPRTSAASARCRWATSPSLCRVPGGISSPSPPAGPRVEPGNPITWPGAAGSRPHPIQSTRAAGQPHRPADAAGGPAASPSYANGGVMAPNRNSHNLDVYGMAPASWSPSPLAPSQPPSSSSSGGTNQEASPSWQHTVPVRSSSFSSQQRSSRGGSQPSATTVTAVTQAPVLQPVKSMRVQKPELHTAVAPTHPPWMQQATPSYQDPSTAVPQIAAVPEVPSYQGPPPPYPKHLLQQQQAAPCPPTYDPATNKAGAVREDPVEEEGGGGGGGQDKTPEGSESSTEKEKKQITTSPVPVRRKKKDEERRGESGRIAIYSPQAFKFFMEQHVENILKNHQQRIRRRKQLESEMQRVGLSTEAQEQMRMMLCQKESNYIRLKRAKMEKSMFKRIKTLGIGAFGEVCLARKEDTGSLYAMKTLRKKDVLLRNQVAHVKAERDILAEADNEWVVRLYYSFQDRDNLYFVMEYIPGGDMMSLLIRLGIFREELAQFYIAELTCAVESVHKMGFIHRDIKPDNILIDRDGHIKLTDFGLCTGFRWTHDSKYYQSGDHARQDSMDFSKEWEDAANCRCSDRLKPLERRKARQHQRCLAHSLVGTPNYIAPEVLLRTGTASARTHTHTHTDNPPHLAFGGGIVEARWLRSSSDGPFSPPGYTQLCDWWSVGVILYEMVVGQPPFLATTPLETQLKVINWKSTLHVPPQAKLSPEASDLIVKLCRGPEDRLGKNGADEIKAHPFFRAMDFSGDQRQQCAPYIPTIAHSTDTSNFDPVDPEKLWSSEGKDTPGDTLNGWFRHGKHPEHAFYEFTFRRFFDDNGHPYSCPKPIEYEGYEEDEDEEAQAQEPSSQSRDLVYV</sequence>
<feature type="compositionally biased region" description="Low complexity" evidence="10">
    <location>
        <begin position="425"/>
        <end position="455"/>
    </location>
</feature>
<name>Q4RF98_TETNG</name>
<dbReference type="GO" id="GO:0004674">
    <property type="term" value="F:protein serine/threonine kinase activity"/>
    <property type="evidence" value="ECO:0007669"/>
    <property type="project" value="UniProtKB-KW"/>
</dbReference>
<evidence type="ECO:0000256" key="8">
    <source>
        <dbReference type="ARBA" id="ARBA00048679"/>
    </source>
</evidence>
<comment type="caution">
    <text evidence="12">The sequence shown here is derived from an EMBL/GenBank/DDBJ whole genome shotgun (WGS) entry which is preliminary data.</text>
</comment>
<feature type="domain" description="Protein kinase" evidence="11">
    <location>
        <begin position="672"/>
        <end position="1019"/>
    </location>
</feature>
<feature type="compositionally biased region" description="Low complexity" evidence="10">
    <location>
        <begin position="516"/>
        <end position="525"/>
    </location>
</feature>
<dbReference type="PANTHER" id="PTHR24356">
    <property type="entry name" value="SERINE/THREONINE-PROTEIN KINASE"/>
    <property type="match status" value="1"/>
</dbReference>
<evidence type="ECO:0000256" key="2">
    <source>
        <dbReference type="ARBA" id="ARBA00022527"/>
    </source>
</evidence>
<dbReference type="EMBL" id="CAAE01015120">
    <property type="protein sequence ID" value="CAG12934.1"/>
    <property type="molecule type" value="Genomic_DNA"/>
</dbReference>
<dbReference type="EC" id="2.7.11.1" evidence="1"/>
<dbReference type="PROSITE" id="PS00107">
    <property type="entry name" value="PROTEIN_KINASE_ATP"/>
    <property type="match status" value="1"/>
</dbReference>
<dbReference type="AlphaFoldDB" id="Q4RF98"/>
<dbReference type="InterPro" id="IPR011009">
    <property type="entry name" value="Kinase-like_dom_sf"/>
</dbReference>
<keyword evidence="5" id="KW-0418">Kinase</keyword>
<feature type="compositionally biased region" description="Basic and acidic residues" evidence="10">
    <location>
        <begin position="559"/>
        <end position="574"/>
    </location>
</feature>
<dbReference type="FunFam" id="3.30.200.20:FF:001246">
    <property type="entry name" value="Large tumor suppressor kinase 1"/>
    <property type="match status" value="1"/>
</dbReference>
<proteinExistence type="predicted"/>
<feature type="region of interest" description="Disordered" evidence="10">
    <location>
        <begin position="1111"/>
        <end position="1133"/>
    </location>
</feature>
<comment type="catalytic activity">
    <reaction evidence="8">
        <text>L-seryl-[protein] + ATP = O-phospho-L-seryl-[protein] + ADP + H(+)</text>
        <dbReference type="Rhea" id="RHEA:17989"/>
        <dbReference type="Rhea" id="RHEA-COMP:9863"/>
        <dbReference type="Rhea" id="RHEA-COMP:11604"/>
        <dbReference type="ChEBI" id="CHEBI:15378"/>
        <dbReference type="ChEBI" id="CHEBI:29999"/>
        <dbReference type="ChEBI" id="CHEBI:30616"/>
        <dbReference type="ChEBI" id="CHEBI:83421"/>
        <dbReference type="ChEBI" id="CHEBI:456216"/>
        <dbReference type="EC" id="2.7.11.1"/>
    </reaction>
</comment>
<gene>
    <name evidence="12" type="ORF">GSTENG00035420001</name>
</gene>
<feature type="region of interest" description="Disordered" evidence="10">
    <location>
        <begin position="1"/>
        <end position="71"/>
    </location>
</feature>
<reference evidence="12" key="1">
    <citation type="journal article" date="2004" name="Nature">
        <title>Genome duplication in the teleost fish Tetraodon nigroviridis reveals the early vertebrate proto-karyotype.</title>
        <authorList>
            <person name="Jaillon O."/>
            <person name="Aury J.-M."/>
            <person name="Brunet F."/>
            <person name="Petit J.-L."/>
            <person name="Stange-Thomann N."/>
            <person name="Mauceli E."/>
            <person name="Bouneau L."/>
            <person name="Fischer C."/>
            <person name="Ozouf-Costaz C."/>
            <person name="Bernot A."/>
            <person name="Nicaud S."/>
            <person name="Jaffe D."/>
            <person name="Fisher S."/>
            <person name="Lutfalla G."/>
            <person name="Dossat C."/>
            <person name="Segurens B."/>
            <person name="Dasilva C."/>
            <person name="Salanoubat M."/>
            <person name="Levy M."/>
            <person name="Boudet N."/>
            <person name="Castellano S."/>
            <person name="Anthouard V."/>
            <person name="Jubin C."/>
            <person name="Castelli V."/>
            <person name="Katinka M."/>
            <person name="Vacherie B."/>
            <person name="Biemont C."/>
            <person name="Skalli Z."/>
            <person name="Cattolico L."/>
            <person name="Poulain J."/>
            <person name="De Berardinis V."/>
            <person name="Cruaud C."/>
            <person name="Duprat S."/>
            <person name="Brottier P."/>
            <person name="Coutanceau J.-P."/>
            <person name="Gouzy J."/>
            <person name="Parra G."/>
            <person name="Lardier G."/>
            <person name="Chapple C."/>
            <person name="McKernan K.J."/>
            <person name="McEwan P."/>
            <person name="Bosak S."/>
            <person name="Kellis M."/>
            <person name="Volff J.-N."/>
            <person name="Guigo R."/>
            <person name="Zody M.C."/>
            <person name="Mesirov J."/>
            <person name="Lindblad-Toh K."/>
            <person name="Birren B."/>
            <person name="Nusbaum C."/>
            <person name="Kahn D."/>
            <person name="Robinson-Rechavi M."/>
            <person name="Laudet V."/>
            <person name="Schachter V."/>
            <person name="Quetier F."/>
            <person name="Saurin W."/>
            <person name="Scarpelli C."/>
            <person name="Wincker P."/>
            <person name="Lander E.S."/>
            <person name="Weissenbach J."/>
            <person name="Roest Crollius H."/>
        </authorList>
    </citation>
    <scope>NUCLEOTIDE SEQUENCE [LARGE SCALE GENOMIC DNA]</scope>
</reference>
<dbReference type="Gene3D" id="1.10.510.10">
    <property type="entry name" value="Transferase(Phosphotransferase) domain 1"/>
    <property type="match status" value="1"/>
</dbReference>
<feature type="binding site" evidence="9">
    <location>
        <position position="701"/>
    </location>
    <ligand>
        <name>ATP</name>
        <dbReference type="ChEBI" id="CHEBI:30616"/>
    </ligand>
</feature>
<evidence type="ECO:0000259" key="11">
    <source>
        <dbReference type="PROSITE" id="PS50011"/>
    </source>
</evidence>
<dbReference type="InterPro" id="IPR049761">
    <property type="entry name" value="LATS1-like_MobB"/>
</dbReference>
<evidence type="ECO:0000313" key="12">
    <source>
        <dbReference type="EMBL" id="CAG12934.1"/>
    </source>
</evidence>
<feature type="compositionally biased region" description="Polar residues" evidence="10">
    <location>
        <begin position="408"/>
        <end position="420"/>
    </location>
</feature>
<keyword evidence="6 9" id="KW-0067">ATP-binding</keyword>
<feature type="region of interest" description="Disordered" evidence="10">
    <location>
        <begin position="167"/>
        <end position="374"/>
    </location>
</feature>
<dbReference type="InterPro" id="IPR008271">
    <property type="entry name" value="Ser/Thr_kinase_AS"/>
</dbReference>
<reference evidence="12" key="2">
    <citation type="submission" date="2004-02" db="EMBL/GenBank/DDBJ databases">
        <authorList>
            <consortium name="Genoscope"/>
            <consortium name="Whitehead Institute Centre for Genome Research"/>
        </authorList>
    </citation>
    <scope>NUCLEOTIDE SEQUENCE</scope>
</reference>
<keyword evidence="4 9" id="KW-0547">Nucleotide-binding</keyword>